<dbReference type="InterPro" id="IPR002125">
    <property type="entry name" value="CMP_dCMP_dom"/>
</dbReference>
<comment type="caution">
    <text evidence="6">The sequence shown here is derived from an EMBL/GenBank/DDBJ whole genome shotgun (WGS) entry which is preliminary data.</text>
</comment>
<keyword evidence="7" id="KW-1185">Reference proteome</keyword>
<dbReference type="InterPro" id="IPR016192">
    <property type="entry name" value="APOBEC/CMP_deaminase_Zn-bd"/>
</dbReference>
<keyword evidence="3" id="KW-0378">Hydrolase</keyword>
<comment type="similarity">
    <text evidence="1">Belongs to the cytidine and deoxycytidylate deaminase family.</text>
</comment>
<dbReference type="EMBL" id="JRNU01000035">
    <property type="protein sequence ID" value="KGF51512.1"/>
    <property type="molecule type" value="Genomic_DNA"/>
</dbReference>
<evidence type="ECO:0000256" key="3">
    <source>
        <dbReference type="ARBA" id="ARBA00022801"/>
    </source>
</evidence>
<dbReference type="SUPFAM" id="SSF53927">
    <property type="entry name" value="Cytidine deaminase-like"/>
    <property type="match status" value="1"/>
</dbReference>
<dbReference type="PROSITE" id="PS51747">
    <property type="entry name" value="CYT_DCMP_DEAMINASES_2"/>
    <property type="match status" value="1"/>
</dbReference>
<dbReference type="PANTHER" id="PTHR11644">
    <property type="entry name" value="CYTIDINE DEAMINASE"/>
    <property type="match status" value="1"/>
</dbReference>
<protein>
    <submittedName>
        <fullName evidence="6">Cytidine deaminase</fullName>
    </submittedName>
</protein>
<dbReference type="NCBIfam" id="NF004064">
    <property type="entry name" value="PRK05578.1"/>
    <property type="match status" value="1"/>
</dbReference>
<dbReference type="GO" id="GO:0008270">
    <property type="term" value="F:zinc ion binding"/>
    <property type="evidence" value="ECO:0007669"/>
    <property type="project" value="InterPro"/>
</dbReference>
<dbReference type="GO" id="GO:0004126">
    <property type="term" value="F:cytidine deaminase activity"/>
    <property type="evidence" value="ECO:0007669"/>
    <property type="project" value="UniProtKB-ARBA"/>
</dbReference>
<organism evidence="6 7">
    <name type="scientific">Prevotella amnii DNF00058</name>
    <dbReference type="NCBI Taxonomy" id="1401066"/>
    <lineage>
        <taxon>Bacteria</taxon>
        <taxon>Pseudomonadati</taxon>
        <taxon>Bacteroidota</taxon>
        <taxon>Bacteroidia</taxon>
        <taxon>Bacteroidales</taxon>
        <taxon>Prevotellaceae</taxon>
        <taxon>Prevotella</taxon>
    </lineage>
</organism>
<sequence length="159" mass="17243">MKTIDLSIKIGFCQLDELSEQEQKLINGAISATSKSYSPYSNFAVGAALLLSNGTEIRGANQENAAFPVGLCAERSAIFAAQSTQPDQSITTIAIAARNGYGFTKNPIVPCGSCRQVLLEMEDRYKKPIRILLYGTEGVYVINSVKDILPLQFVGESMK</sequence>
<evidence type="ECO:0000313" key="6">
    <source>
        <dbReference type="EMBL" id="KGF51512.1"/>
    </source>
</evidence>
<dbReference type="InterPro" id="IPR016193">
    <property type="entry name" value="Cytidine_deaminase-like"/>
</dbReference>
<keyword evidence="2" id="KW-0479">Metal-binding</keyword>
<dbReference type="RefSeq" id="WP_036856010.1">
    <property type="nucleotide sequence ID" value="NZ_JRNU01000035.1"/>
</dbReference>
<dbReference type="InterPro" id="IPR050202">
    <property type="entry name" value="Cyt/Deoxycyt_deaminase"/>
</dbReference>
<accession>A0A096C9B5</accession>
<name>A0A096C9B5_9BACT</name>
<evidence type="ECO:0000256" key="2">
    <source>
        <dbReference type="ARBA" id="ARBA00022723"/>
    </source>
</evidence>
<dbReference type="Gene3D" id="3.40.140.10">
    <property type="entry name" value="Cytidine Deaminase, domain 2"/>
    <property type="match status" value="1"/>
</dbReference>
<evidence type="ECO:0000259" key="5">
    <source>
        <dbReference type="PROSITE" id="PS51747"/>
    </source>
</evidence>
<evidence type="ECO:0000313" key="7">
    <source>
        <dbReference type="Proteomes" id="UP000029614"/>
    </source>
</evidence>
<dbReference type="Proteomes" id="UP000029614">
    <property type="component" value="Unassembled WGS sequence"/>
</dbReference>
<dbReference type="GO" id="GO:0042802">
    <property type="term" value="F:identical protein binding"/>
    <property type="evidence" value="ECO:0007669"/>
    <property type="project" value="UniProtKB-ARBA"/>
</dbReference>
<proteinExistence type="inferred from homology"/>
<dbReference type="GO" id="GO:0005829">
    <property type="term" value="C:cytosol"/>
    <property type="evidence" value="ECO:0007669"/>
    <property type="project" value="TreeGrafter"/>
</dbReference>
<dbReference type="AlphaFoldDB" id="A0A096C9B5"/>
<dbReference type="PANTHER" id="PTHR11644:SF2">
    <property type="entry name" value="CYTIDINE DEAMINASE"/>
    <property type="match status" value="1"/>
</dbReference>
<dbReference type="GO" id="GO:0055086">
    <property type="term" value="P:nucleobase-containing small molecule metabolic process"/>
    <property type="evidence" value="ECO:0007669"/>
    <property type="project" value="UniProtKB-ARBA"/>
</dbReference>
<gene>
    <name evidence="6" type="ORF">HMPREF9302_07015</name>
</gene>
<reference evidence="6 7" key="1">
    <citation type="submission" date="2014-07" db="EMBL/GenBank/DDBJ databases">
        <authorList>
            <person name="McCorrison J."/>
            <person name="Sanka R."/>
            <person name="Torralba M."/>
            <person name="Gillis M."/>
            <person name="Haft D.H."/>
            <person name="Methe B."/>
            <person name="Sutton G."/>
            <person name="Nelson K.E."/>
        </authorList>
    </citation>
    <scope>NUCLEOTIDE SEQUENCE [LARGE SCALE GENOMIC DNA]</scope>
    <source>
        <strain evidence="6 7">DNF00058</strain>
    </source>
</reference>
<dbReference type="GO" id="GO:0072527">
    <property type="term" value="P:pyrimidine-containing compound metabolic process"/>
    <property type="evidence" value="ECO:0007669"/>
    <property type="project" value="UniProtKB-ARBA"/>
</dbReference>
<evidence type="ECO:0000256" key="1">
    <source>
        <dbReference type="ARBA" id="ARBA00006576"/>
    </source>
</evidence>
<keyword evidence="4" id="KW-0862">Zinc</keyword>
<dbReference type="CDD" id="cd01283">
    <property type="entry name" value="cytidine_deaminase"/>
    <property type="match status" value="1"/>
</dbReference>
<feature type="domain" description="CMP/dCMP-type deaminase" evidence="5">
    <location>
        <begin position="20"/>
        <end position="159"/>
    </location>
</feature>
<evidence type="ECO:0000256" key="4">
    <source>
        <dbReference type="ARBA" id="ARBA00022833"/>
    </source>
</evidence>
<dbReference type="PROSITE" id="PS00903">
    <property type="entry name" value="CYT_DCMP_DEAMINASES_1"/>
    <property type="match status" value="1"/>
</dbReference>
<dbReference type="Pfam" id="PF00383">
    <property type="entry name" value="dCMP_cyt_deam_1"/>
    <property type="match status" value="1"/>
</dbReference>
<dbReference type="OrthoDB" id="9795347at2"/>